<reference evidence="1" key="1">
    <citation type="submission" date="2020-11" db="EMBL/GenBank/DDBJ databases">
        <authorList>
            <person name="Whitehead M."/>
        </authorList>
    </citation>
    <scope>NUCLEOTIDE SEQUENCE</scope>
    <source>
        <strain evidence="1">EGII</strain>
    </source>
</reference>
<gene>
    <name evidence="1" type="ORF">CCAP1982_LOCUS1970</name>
</gene>
<sequence>LLFNQHLKFWTLNNSTLIAHAQVWSVTSAEGMGPLYIVEGTMRRDQYKRVLETRLLPQIKE</sequence>
<dbReference type="EMBL" id="CAJHJT010000001">
    <property type="protein sequence ID" value="CAD6993144.1"/>
    <property type="molecule type" value="Genomic_DNA"/>
</dbReference>
<dbReference type="GO" id="GO:0003676">
    <property type="term" value="F:nucleic acid binding"/>
    <property type="evidence" value="ECO:0007669"/>
    <property type="project" value="InterPro"/>
</dbReference>
<organism evidence="1 2">
    <name type="scientific">Ceratitis capitata</name>
    <name type="common">Mediterranean fruit fly</name>
    <name type="synonym">Tephritis capitata</name>
    <dbReference type="NCBI Taxonomy" id="7213"/>
    <lineage>
        <taxon>Eukaryota</taxon>
        <taxon>Metazoa</taxon>
        <taxon>Ecdysozoa</taxon>
        <taxon>Arthropoda</taxon>
        <taxon>Hexapoda</taxon>
        <taxon>Insecta</taxon>
        <taxon>Pterygota</taxon>
        <taxon>Neoptera</taxon>
        <taxon>Endopterygota</taxon>
        <taxon>Diptera</taxon>
        <taxon>Brachycera</taxon>
        <taxon>Muscomorpha</taxon>
        <taxon>Tephritoidea</taxon>
        <taxon>Tephritidae</taxon>
        <taxon>Ceratitis</taxon>
        <taxon>Ceratitis</taxon>
    </lineage>
</organism>
<comment type="caution">
    <text evidence="1">The sequence shown here is derived from an EMBL/GenBank/DDBJ whole genome shotgun (WGS) entry which is preliminary data.</text>
</comment>
<keyword evidence="2" id="KW-1185">Reference proteome</keyword>
<dbReference type="Proteomes" id="UP000606786">
    <property type="component" value="Unassembled WGS sequence"/>
</dbReference>
<proteinExistence type="predicted"/>
<feature type="non-terminal residue" evidence="1">
    <location>
        <position position="1"/>
    </location>
</feature>
<name>A0A811U285_CERCA</name>
<evidence type="ECO:0000313" key="1">
    <source>
        <dbReference type="EMBL" id="CAD6993144.1"/>
    </source>
</evidence>
<dbReference type="Gene3D" id="3.30.420.10">
    <property type="entry name" value="Ribonuclease H-like superfamily/Ribonuclease H"/>
    <property type="match status" value="1"/>
</dbReference>
<dbReference type="AlphaFoldDB" id="A0A811U285"/>
<accession>A0A811U285</accession>
<evidence type="ECO:0000313" key="2">
    <source>
        <dbReference type="Proteomes" id="UP000606786"/>
    </source>
</evidence>
<dbReference type="InterPro" id="IPR036397">
    <property type="entry name" value="RNaseH_sf"/>
</dbReference>
<protein>
    <submittedName>
        <fullName evidence="1">(Mediterranean fruit fly) hypothetical protein</fullName>
    </submittedName>
</protein>